<sequence length="157" mass="17393">MMDFAGLSDERDARSVAAHTSSGARDRRGRHPRGAAVRPGPGYVRQSGSSITTGRPLVGLDRSAVAADTADQRQADYFLRLLTANRRLLDQRIDGYRKAIAVAEARGDGESAIVFRRTARVEEQERKALDDLIEKLQRRFVVQPTAEVPRGPRLVVR</sequence>
<dbReference type="AlphaFoldDB" id="A0A024JY77"/>
<evidence type="ECO:0000313" key="2">
    <source>
        <dbReference type="EMBL" id="CDO88292.1"/>
    </source>
</evidence>
<reference evidence="2" key="1">
    <citation type="journal article" date="2014" name="Genome Announc.">
        <title>Draft Genome Sequence of Mycobacterium triplex DSM 44626.</title>
        <authorList>
            <person name="Sassi M."/>
            <person name="Croce O."/>
            <person name="Robert C."/>
            <person name="Raoult D."/>
            <person name="Drancourt M."/>
        </authorList>
    </citation>
    <scope>NUCLEOTIDE SEQUENCE [LARGE SCALE GENOMIC DNA]</scope>
    <source>
        <strain evidence="2">DSM 44626</strain>
    </source>
</reference>
<gene>
    <name evidence="2" type="ORF">BN973_02656</name>
</gene>
<dbReference type="Proteomes" id="UP000028880">
    <property type="component" value="Unassembled WGS sequence"/>
</dbReference>
<organism evidence="2">
    <name type="scientific">Mycobacterium triplex</name>
    <dbReference type="NCBI Taxonomy" id="47839"/>
    <lineage>
        <taxon>Bacteria</taxon>
        <taxon>Bacillati</taxon>
        <taxon>Actinomycetota</taxon>
        <taxon>Actinomycetes</taxon>
        <taxon>Mycobacteriales</taxon>
        <taxon>Mycobacteriaceae</taxon>
        <taxon>Mycobacterium</taxon>
        <taxon>Mycobacterium simiae complex</taxon>
    </lineage>
</organism>
<proteinExistence type="predicted"/>
<dbReference type="EMBL" id="HG964446">
    <property type="protein sequence ID" value="CDO88292.1"/>
    <property type="molecule type" value="Genomic_DNA"/>
</dbReference>
<dbReference type="eggNOG" id="ENOG50304BG">
    <property type="taxonomic scope" value="Bacteria"/>
</dbReference>
<name>A0A024JY77_9MYCO</name>
<evidence type="ECO:0000256" key="1">
    <source>
        <dbReference type="SAM" id="MobiDB-lite"/>
    </source>
</evidence>
<protein>
    <submittedName>
        <fullName evidence="2">Uncharacterized protein</fullName>
    </submittedName>
</protein>
<dbReference type="STRING" id="47839.BN973_02656"/>
<reference evidence="2" key="2">
    <citation type="submission" date="2014-04" db="EMBL/GenBank/DDBJ databases">
        <authorList>
            <person name="Xu Y.W."/>
            <person name="Yang Q."/>
        </authorList>
    </citation>
    <scope>NUCLEOTIDE SEQUENCE</scope>
    <source>
        <strain evidence="2">DSM 44626</strain>
    </source>
</reference>
<accession>A0A024JY77</accession>
<feature type="region of interest" description="Disordered" evidence="1">
    <location>
        <begin position="1"/>
        <end position="56"/>
    </location>
</feature>
<dbReference type="HOGENOM" id="CLU_157911_0_0_11"/>